<dbReference type="PANTHER" id="PTHR11905:SF256">
    <property type="entry name" value="PEPTIDASE M12B DOMAIN-CONTAINING PROTEIN"/>
    <property type="match status" value="1"/>
</dbReference>
<organism evidence="4 6">
    <name type="scientific">Aplysia californica</name>
    <name type="common">California sea hare</name>
    <dbReference type="NCBI Taxonomy" id="6500"/>
    <lineage>
        <taxon>Eukaryota</taxon>
        <taxon>Metazoa</taxon>
        <taxon>Spiralia</taxon>
        <taxon>Lophotrochozoa</taxon>
        <taxon>Mollusca</taxon>
        <taxon>Gastropoda</taxon>
        <taxon>Heterobranchia</taxon>
        <taxon>Euthyneura</taxon>
        <taxon>Tectipleura</taxon>
        <taxon>Aplysiida</taxon>
        <taxon>Aplysioidea</taxon>
        <taxon>Aplysiidae</taxon>
        <taxon>Aplysia</taxon>
    </lineage>
</organism>
<dbReference type="Pfam" id="PF01562">
    <property type="entry name" value="Pep_M12B_propep"/>
    <property type="match status" value="1"/>
</dbReference>
<feature type="domain" description="Peptidase M12B propeptide" evidence="3">
    <location>
        <begin position="47"/>
        <end position="164"/>
    </location>
</feature>
<proteinExistence type="predicted"/>
<keyword evidence="5 6" id="KW-0482">Metalloprotease</keyword>
<dbReference type="GO" id="GO:0008237">
    <property type="term" value="F:metallopeptidase activity"/>
    <property type="evidence" value="ECO:0007669"/>
    <property type="project" value="UniProtKB-KW"/>
</dbReference>
<dbReference type="RefSeq" id="XP_012939867.1">
    <property type="nucleotide sequence ID" value="XM_013084413.2"/>
</dbReference>
<evidence type="ECO:0000313" key="4">
    <source>
        <dbReference type="Proteomes" id="UP000694888"/>
    </source>
</evidence>
<dbReference type="InterPro" id="IPR002870">
    <property type="entry name" value="Peptidase_M12B_N"/>
</dbReference>
<keyword evidence="2" id="KW-0732">Signal</keyword>
<sequence length="285" mass="33019">MLGCRVLFSLCVLCPLLCSNTAAQDTGLEAHLQKKTDDLLQSLDHYETIIPQLVDHRGNFLSYDVTHSNALRHQKVQNSRSKRWARRLRLKPHKNNNPNLFLDGSDQLGRNSVFYKLSAYGKEFRFNLTLNTQLLTKDFAVELWDGSGKVDTSEEIWDCHYTGTSLDSPGLDAAISNCNGLHGVFSTDKDDYFVEPLWNHTNTVEVEGHPHIVYSRSSLKLGDISRRCGVRERKRRKYAKLYRKRPGRHNDVIKPRDQYPFWRWRPKGKYSYVVVHCLNMHTLTN</sequence>
<keyword evidence="4" id="KW-1185">Reference proteome</keyword>
<dbReference type="Proteomes" id="UP000694888">
    <property type="component" value="Unplaced"/>
</dbReference>
<accession>A0ABM1A352</accession>
<feature type="signal peptide" evidence="2">
    <location>
        <begin position="1"/>
        <end position="23"/>
    </location>
</feature>
<dbReference type="PANTHER" id="PTHR11905">
    <property type="entry name" value="ADAM A DISINTEGRIN AND METALLOPROTEASE DOMAIN"/>
    <property type="match status" value="1"/>
</dbReference>
<protein>
    <submittedName>
        <fullName evidence="5 6">A disintegrin and metalloproteinase with thrombospondin motifs 6</fullName>
    </submittedName>
</protein>
<gene>
    <name evidence="5 6" type="primary">LOC106012210</name>
</gene>
<keyword evidence="5 6" id="KW-0378">Hydrolase</keyword>
<keyword evidence="1" id="KW-1015">Disulfide bond</keyword>
<evidence type="ECO:0000313" key="6">
    <source>
        <dbReference type="RefSeq" id="XP_012939867.1"/>
    </source>
</evidence>
<dbReference type="RefSeq" id="XP_012939866.1">
    <property type="nucleotide sequence ID" value="XM_013084412.2"/>
</dbReference>
<keyword evidence="5 6" id="KW-0645">Protease</keyword>
<name>A0ABM1A352_APLCA</name>
<feature type="chain" id="PRO_5045021894" evidence="2">
    <location>
        <begin position="24"/>
        <end position="285"/>
    </location>
</feature>
<evidence type="ECO:0000256" key="2">
    <source>
        <dbReference type="SAM" id="SignalP"/>
    </source>
</evidence>
<reference evidence="5 6" key="1">
    <citation type="submission" date="2025-05" db="UniProtKB">
        <authorList>
            <consortium name="RefSeq"/>
        </authorList>
    </citation>
    <scope>IDENTIFICATION</scope>
</reference>
<evidence type="ECO:0000256" key="1">
    <source>
        <dbReference type="ARBA" id="ARBA00023157"/>
    </source>
</evidence>
<evidence type="ECO:0000313" key="5">
    <source>
        <dbReference type="RefSeq" id="XP_012939866.1"/>
    </source>
</evidence>
<dbReference type="GeneID" id="106012210"/>
<evidence type="ECO:0000259" key="3">
    <source>
        <dbReference type="Pfam" id="PF01562"/>
    </source>
</evidence>